<evidence type="ECO:0000313" key="3">
    <source>
        <dbReference type="Proteomes" id="UP000036951"/>
    </source>
</evidence>
<dbReference type="Proteomes" id="UP000036951">
    <property type="component" value="Unassembled WGS sequence"/>
</dbReference>
<gene>
    <name evidence="2" type="ORF">ACU52_12085</name>
</gene>
<proteinExistence type="predicted"/>
<keyword evidence="1" id="KW-0812">Transmembrane</keyword>
<evidence type="ECO:0000256" key="1">
    <source>
        <dbReference type="SAM" id="Phobius"/>
    </source>
</evidence>
<feature type="transmembrane region" description="Helical" evidence="1">
    <location>
        <begin position="201"/>
        <end position="224"/>
    </location>
</feature>
<dbReference type="AlphaFoldDB" id="A0A8E1QW23"/>
<keyword evidence="1" id="KW-0472">Membrane</keyword>
<dbReference type="OrthoDB" id="1077176at2"/>
<feature type="transmembrane region" description="Helical" evidence="1">
    <location>
        <begin position="24"/>
        <end position="41"/>
    </location>
</feature>
<feature type="transmembrane region" description="Helical" evidence="1">
    <location>
        <begin position="104"/>
        <end position="133"/>
    </location>
</feature>
<name>A0A8E1QW23_9BACT</name>
<accession>A0A8E1QW23</accession>
<keyword evidence="3" id="KW-1185">Reference proteome</keyword>
<comment type="caution">
    <text evidence="2">The sequence shown here is derived from an EMBL/GenBank/DDBJ whole genome shotgun (WGS) entry which is preliminary data.</text>
</comment>
<keyword evidence="1" id="KW-1133">Transmembrane helix</keyword>
<reference evidence="2 3" key="1">
    <citation type="submission" date="2015-06" db="EMBL/GenBank/DDBJ databases">
        <title>Prevotella sp. 109, sp. nov., a novel member of the family Prevotellaceae isolated from human faeces.</title>
        <authorList>
            <person name="Shkoporov A.N."/>
            <person name="Chaplin A.V."/>
            <person name="Kafarskaia L.I."/>
            <person name="Efimov B.A."/>
        </authorList>
    </citation>
    <scope>NUCLEOTIDE SEQUENCE [LARGE SCALE GENOMIC DNA]</scope>
    <source>
        <strain evidence="2 3">109</strain>
    </source>
</reference>
<feature type="transmembrane region" description="Helical" evidence="1">
    <location>
        <begin position="236"/>
        <end position="254"/>
    </location>
</feature>
<feature type="transmembrane region" description="Helical" evidence="1">
    <location>
        <begin position="61"/>
        <end position="83"/>
    </location>
</feature>
<feature type="transmembrane region" description="Helical" evidence="1">
    <location>
        <begin position="171"/>
        <end position="189"/>
    </location>
</feature>
<dbReference type="RefSeq" id="WP_053398965.1">
    <property type="nucleotide sequence ID" value="NZ_LFQU01000028.1"/>
</dbReference>
<sequence>MSNFNTKRFIQTLKWSAMATKKEIATIAGCMFFLYMVPFIMSVISTQGEPDIVADASIENATLVCTFFFGVYTMISGCWIMNNMKTKEQRITFKMLPASDLEKFIVRVLYITVVWMLIGVVAFCLADFCRMLICFISGSHGTYSTIPDVLNMWFGPADTHSMRMTAWGLDFIAGVMAVNAWAFWAHSFYVLGGAFFRRRQFILTSCAHFALGILSLIIISYIPLSAKEGLKFVNTIAYVYTAVAIMVGLLNWWLTYRLFKRSQVINNKWINL</sequence>
<dbReference type="EMBL" id="LFQU01000028">
    <property type="protein sequence ID" value="KOO67711.1"/>
    <property type="molecule type" value="Genomic_DNA"/>
</dbReference>
<evidence type="ECO:0000313" key="2">
    <source>
        <dbReference type="EMBL" id="KOO67711.1"/>
    </source>
</evidence>
<organism evidence="2 3">
    <name type="scientific">Xylanibacter rarus</name>
    <dbReference type="NCBI Taxonomy" id="1676614"/>
    <lineage>
        <taxon>Bacteria</taxon>
        <taxon>Pseudomonadati</taxon>
        <taxon>Bacteroidota</taxon>
        <taxon>Bacteroidia</taxon>
        <taxon>Bacteroidales</taxon>
        <taxon>Prevotellaceae</taxon>
        <taxon>Xylanibacter</taxon>
    </lineage>
</organism>
<protein>
    <submittedName>
        <fullName evidence="2">Uncharacterized protein</fullName>
    </submittedName>
</protein>